<organism evidence="3 4">
    <name type="scientific">Heracleum sosnowskyi</name>
    <dbReference type="NCBI Taxonomy" id="360622"/>
    <lineage>
        <taxon>Eukaryota</taxon>
        <taxon>Viridiplantae</taxon>
        <taxon>Streptophyta</taxon>
        <taxon>Embryophyta</taxon>
        <taxon>Tracheophyta</taxon>
        <taxon>Spermatophyta</taxon>
        <taxon>Magnoliopsida</taxon>
        <taxon>eudicotyledons</taxon>
        <taxon>Gunneridae</taxon>
        <taxon>Pentapetalae</taxon>
        <taxon>asterids</taxon>
        <taxon>campanulids</taxon>
        <taxon>Apiales</taxon>
        <taxon>Apiaceae</taxon>
        <taxon>Apioideae</taxon>
        <taxon>apioid superclade</taxon>
        <taxon>Tordylieae</taxon>
        <taxon>Tordyliinae</taxon>
        <taxon>Heracleum</taxon>
    </lineage>
</organism>
<proteinExistence type="predicted"/>
<dbReference type="Proteomes" id="UP001237642">
    <property type="component" value="Unassembled WGS sequence"/>
</dbReference>
<dbReference type="Pfam" id="PF13963">
    <property type="entry name" value="Transpos_assoc"/>
    <property type="match status" value="1"/>
</dbReference>
<evidence type="ECO:0000259" key="2">
    <source>
        <dbReference type="Pfam" id="PF13963"/>
    </source>
</evidence>
<evidence type="ECO:0000313" key="3">
    <source>
        <dbReference type="EMBL" id="KAK1351237.1"/>
    </source>
</evidence>
<dbReference type="AlphaFoldDB" id="A0AAD8GMU2"/>
<evidence type="ECO:0000313" key="4">
    <source>
        <dbReference type="Proteomes" id="UP001237642"/>
    </source>
</evidence>
<evidence type="ECO:0000256" key="1">
    <source>
        <dbReference type="SAM" id="MobiDB-lite"/>
    </source>
</evidence>
<comment type="caution">
    <text evidence="3">The sequence shown here is derived from an EMBL/GenBank/DDBJ whole genome shotgun (WGS) entry which is preliminary data.</text>
</comment>
<keyword evidence="4" id="KW-1185">Reference proteome</keyword>
<dbReference type="InterPro" id="IPR053022">
    <property type="entry name" value="Chloroplast_translocon_comp"/>
</dbReference>
<dbReference type="PANTHER" id="PTHR34457">
    <property type="entry name" value="EMBRYO DEFECTIVE 2410"/>
    <property type="match status" value="1"/>
</dbReference>
<reference evidence="3" key="2">
    <citation type="submission" date="2023-05" db="EMBL/GenBank/DDBJ databases">
        <authorList>
            <person name="Schelkunov M.I."/>
        </authorList>
    </citation>
    <scope>NUCLEOTIDE SEQUENCE</scope>
    <source>
        <strain evidence="3">Hsosn_3</strain>
        <tissue evidence="3">Leaf</tissue>
    </source>
</reference>
<dbReference type="InterPro" id="IPR029480">
    <property type="entry name" value="Transpos_assoc"/>
</dbReference>
<feature type="region of interest" description="Disordered" evidence="1">
    <location>
        <begin position="238"/>
        <end position="309"/>
    </location>
</feature>
<dbReference type="EMBL" id="JAUIZM010000052">
    <property type="protein sequence ID" value="KAK1351237.1"/>
    <property type="molecule type" value="Genomic_DNA"/>
</dbReference>
<protein>
    <recommendedName>
        <fullName evidence="2">Transposase-associated domain-containing protein</fullName>
    </recommendedName>
</protein>
<sequence length="730" mass="82906">MASDRSWMHRRFDARNNITEEYKIGVQNFINVALKGDDVDSKGKIRCPCKECGNTWYKLPENVTYDLYRHGIMESYSTWIFHGEKRRSRVEAETSSDNIGSRNDDMEPVPVAIRLCAVLAGSVTTVFNCQGPLDAPTFVGSGLVSRKMSSAVSDIPASAAYVTMMKNKEAGAVAAVDRVPFSCPEFVKTNRLLAGVILTSCFVTFAEAREIAATKELFKSCWLLVLFLILMAVGASGSGSARSRVTGNRGEDERHRRRARGRGRGGSQTGSGRDVGRGNGEDEDAEYNGEEGCDEEHRDEDDDDDEGQSEVDAIRFGRAERSICDGDYKKKPKNGEPKLGVVTFINKKNIKQARYKRTLKATIRNNWEFDTAKEKGRAREAFLNTCIEEFKEYYDYPREHRDDIVKVLEGDAVVRKHLKTNLKYYMNGWKSAADKRVAKAHANGIMSANRRTCAPYYLSESAWDGLNEYWESETFSKMSEIGRENIMASEIKHCSGAKPFDQRYEASSFYSYDGEMEEKSQKRLTVLEKFDASYKKKGLVEEMGRKLKDAVERATHEDNSQDTPPSLASQRKREVELLLEVCPPKKNKVIMFPRHTLPELIGMDEAAKWTTSQSTPACIPERVSESAYSIIGKVLTEVTNMVEALEEIEVTRTRLDEEVHNLATRAYPNRDDPASKILWEEYIRLAAQMISPLFERYKKVILQDTRTIQMDWHEDNNDVHLEELETRYPL</sequence>
<feature type="compositionally biased region" description="Acidic residues" evidence="1">
    <location>
        <begin position="281"/>
        <end position="309"/>
    </location>
</feature>
<feature type="compositionally biased region" description="Low complexity" evidence="1">
    <location>
        <begin position="238"/>
        <end position="248"/>
    </location>
</feature>
<reference evidence="3" key="1">
    <citation type="submission" date="2023-02" db="EMBL/GenBank/DDBJ databases">
        <title>Genome of toxic invasive species Heracleum sosnowskyi carries increased number of genes despite the absence of recent whole-genome duplications.</title>
        <authorList>
            <person name="Schelkunov M."/>
            <person name="Shtratnikova V."/>
            <person name="Makarenko M."/>
            <person name="Klepikova A."/>
            <person name="Omelchenko D."/>
            <person name="Novikova G."/>
            <person name="Obukhova E."/>
            <person name="Bogdanov V."/>
            <person name="Penin A."/>
            <person name="Logacheva M."/>
        </authorList>
    </citation>
    <scope>NUCLEOTIDE SEQUENCE</scope>
    <source>
        <strain evidence="3">Hsosn_3</strain>
        <tissue evidence="3">Leaf</tissue>
    </source>
</reference>
<name>A0AAD8GMU2_9APIA</name>
<gene>
    <name evidence="3" type="ORF">POM88_054554</name>
</gene>
<feature type="domain" description="Transposase-associated" evidence="2">
    <location>
        <begin position="5"/>
        <end position="84"/>
    </location>
</feature>
<feature type="region of interest" description="Disordered" evidence="1">
    <location>
        <begin position="551"/>
        <end position="570"/>
    </location>
</feature>
<accession>A0AAD8GMU2</accession>
<dbReference type="PANTHER" id="PTHR34457:SF3">
    <property type="entry name" value="PROTEIN TIC236, CHLOROPLASTIC"/>
    <property type="match status" value="1"/>
</dbReference>